<gene>
    <name evidence="3" type="ORF">EV420DRAFT_1628054</name>
</gene>
<dbReference type="InterPro" id="IPR011009">
    <property type="entry name" value="Kinase-like_dom_sf"/>
</dbReference>
<feature type="region of interest" description="Disordered" evidence="1">
    <location>
        <begin position="130"/>
        <end position="161"/>
    </location>
</feature>
<organism evidence="3 4">
    <name type="scientific">Armillaria tabescens</name>
    <name type="common">Ringless honey mushroom</name>
    <name type="synonym">Agaricus tabescens</name>
    <dbReference type="NCBI Taxonomy" id="1929756"/>
    <lineage>
        <taxon>Eukaryota</taxon>
        <taxon>Fungi</taxon>
        <taxon>Dikarya</taxon>
        <taxon>Basidiomycota</taxon>
        <taxon>Agaricomycotina</taxon>
        <taxon>Agaricomycetes</taxon>
        <taxon>Agaricomycetidae</taxon>
        <taxon>Agaricales</taxon>
        <taxon>Marasmiineae</taxon>
        <taxon>Physalacriaceae</taxon>
        <taxon>Desarmillaria</taxon>
    </lineage>
</organism>
<dbReference type="GO" id="GO:0004672">
    <property type="term" value="F:protein kinase activity"/>
    <property type="evidence" value="ECO:0007669"/>
    <property type="project" value="InterPro"/>
</dbReference>
<dbReference type="AlphaFoldDB" id="A0AA39NB69"/>
<dbReference type="RefSeq" id="XP_060334027.1">
    <property type="nucleotide sequence ID" value="XM_060476054.1"/>
</dbReference>
<dbReference type="Pfam" id="PF00069">
    <property type="entry name" value="Pkinase"/>
    <property type="match status" value="1"/>
</dbReference>
<comment type="caution">
    <text evidence="3">The sequence shown here is derived from an EMBL/GenBank/DDBJ whole genome shotgun (WGS) entry which is preliminary data.</text>
</comment>
<name>A0AA39NB69_ARMTA</name>
<keyword evidence="4" id="KW-1185">Reference proteome</keyword>
<evidence type="ECO:0000259" key="2">
    <source>
        <dbReference type="PROSITE" id="PS50011"/>
    </source>
</evidence>
<dbReference type="Gene3D" id="1.10.510.10">
    <property type="entry name" value="Transferase(Phosphotransferase) domain 1"/>
    <property type="match status" value="1"/>
</dbReference>
<feature type="domain" description="Protein kinase" evidence="2">
    <location>
        <begin position="327"/>
        <end position="577"/>
    </location>
</feature>
<reference evidence="3" key="1">
    <citation type="submission" date="2023-06" db="EMBL/GenBank/DDBJ databases">
        <authorList>
            <consortium name="Lawrence Berkeley National Laboratory"/>
            <person name="Ahrendt S."/>
            <person name="Sahu N."/>
            <person name="Indic B."/>
            <person name="Wong-Bajracharya J."/>
            <person name="Merenyi Z."/>
            <person name="Ke H.-M."/>
            <person name="Monk M."/>
            <person name="Kocsube S."/>
            <person name="Drula E."/>
            <person name="Lipzen A."/>
            <person name="Balint B."/>
            <person name="Henrissat B."/>
            <person name="Andreopoulos B."/>
            <person name="Martin F.M."/>
            <person name="Harder C.B."/>
            <person name="Rigling D."/>
            <person name="Ford K.L."/>
            <person name="Foster G.D."/>
            <person name="Pangilinan J."/>
            <person name="Papanicolaou A."/>
            <person name="Barry K."/>
            <person name="LaButti K."/>
            <person name="Viragh M."/>
            <person name="Koriabine M."/>
            <person name="Yan M."/>
            <person name="Riley R."/>
            <person name="Champramary S."/>
            <person name="Plett K.L."/>
            <person name="Tsai I.J."/>
            <person name="Slot J."/>
            <person name="Sipos G."/>
            <person name="Plett J."/>
            <person name="Nagy L.G."/>
            <person name="Grigoriev I.V."/>
        </authorList>
    </citation>
    <scope>NUCLEOTIDE SEQUENCE</scope>
    <source>
        <strain evidence="3">CCBAS 213</strain>
    </source>
</reference>
<sequence length="577" mass="64621">METLFCGIYNPATSKQYQPIVPVQLSIRPKILYFKRVGKWDQDSIQLWKLNEPMAVSDWKNNRNPLVGPIENCVTHLPMSAKLFMTSTNDAGDAFLDFVVVLEPPESEKSLDEIHVLIPRNFQDTLSEVLSGPTPSQQAKSTEYKRHQTKPRPIFDGRYDTENPRDTEGLLIALYHPVFAQFRMEFANVDLPVPQSVLRSTLKAPGRKNLVLHLSAAIGHSLERLVNIDGTEPDGTIVHRPARAVEGENVALALGVINDEIGTGGSDPSILCGLSVRHFWAQKNRTNYRNATCCPTLILAVAGPWMAVFGAVFTDKLIIEPLTDLIRVVNLRLNSPHYGRIARLFHVFGNCLTSLAKYWDTLAIPSIPVSSMEHPHYFPHVNSYTLNNSTTSFRYLRPIDPQDTLCVTFLAETADPSPTHIVVKFVEQYGGEAHQLLADADLAPKLLYHGPLDSSAGAPSYGSLRMVVMEEVEGTNAFVRYQGRKAPESFVASIREAVHKLHEHGFVFGDLRRQNIMVTRDDKVKLIDFDWAGKEGEAEYPMQLSEKIQWAPGVGAMEKVYKVHDISMIDKLYNHDG</sequence>
<dbReference type="GO" id="GO:0005524">
    <property type="term" value="F:ATP binding"/>
    <property type="evidence" value="ECO:0007669"/>
    <property type="project" value="InterPro"/>
</dbReference>
<evidence type="ECO:0000313" key="3">
    <source>
        <dbReference type="EMBL" id="KAK0462415.1"/>
    </source>
</evidence>
<evidence type="ECO:0000256" key="1">
    <source>
        <dbReference type="SAM" id="MobiDB-lite"/>
    </source>
</evidence>
<dbReference type="Proteomes" id="UP001175211">
    <property type="component" value="Unassembled WGS sequence"/>
</dbReference>
<dbReference type="SUPFAM" id="SSF56112">
    <property type="entry name" value="Protein kinase-like (PK-like)"/>
    <property type="match status" value="1"/>
</dbReference>
<dbReference type="InterPro" id="IPR000719">
    <property type="entry name" value="Prot_kinase_dom"/>
</dbReference>
<accession>A0AA39NB69</accession>
<evidence type="ECO:0000313" key="4">
    <source>
        <dbReference type="Proteomes" id="UP001175211"/>
    </source>
</evidence>
<proteinExistence type="predicted"/>
<feature type="compositionally biased region" description="Polar residues" evidence="1">
    <location>
        <begin position="130"/>
        <end position="141"/>
    </location>
</feature>
<dbReference type="GeneID" id="85359602"/>
<protein>
    <recommendedName>
        <fullName evidence="2">Protein kinase domain-containing protein</fullName>
    </recommendedName>
</protein>
<dbReference type="PROSITE" id="PS50011">
    <property type="entry name" value="PROTEIN_KINASE_DOM"/>
    <property type="match status" value="1"/>
</dbReference>
<dbReference type="EMBL" id="JAUEPS010000009">
    <property type="protein sequence ID" value="KAK0462415.1"/>
    <property type="molecule type" value="Genomic_DNA"/>
</dbReference>